<dbReference type="RefSeq" id="WP_128685847.1">
    <property type="nucleotide sequence ID" value="NZ_CP029684.2"/>
</dbReference>
<dbReference type="SUPFAM" id="SSF50814">
    <property type="entry name" value="Lipocalins"/>
    <property type="match status" value="1"/>
</dbReference>
<reference evidence="2" key="3">
    <citation type="submission" date="2020-01" db="EMBL/GenBank/DDBJ databases">
        <authorList>
            <person name="Cousin F.J."/>
            <person name="Le Guellec R."/>
            <person name="Cretenet M."/>
        </authorList>
    </citation>
    <scope>NUCLEOTIDE SEQUENCE</scope>
    <source>
        <strain evidence="2">UCMA 15228</strain>
    </source>
</reference>
<dbReference type="InterPro" id="IPR012674">
    <property type="entry name" value="Calycin"/>
</dbReference>
<accession>A0AAJ1R8B1</accession>
<dbReference type="AlphaFoldDB" id="A0AAJ1R8B1"/>
<dbReference type="InterPro" id="IPR015231">
    <property type="entry name" value="DUF1934"/>
</dbReference>
<dbReference type="EMBL" id="SDWY01000002">
    <property type="protein sequence ID" value="MDN6899984.1"/>
    <property type="molecule type" value="Genomic_DNA"/>
</dbReference>
<keyword evidence="3" id="KW-1185">Reference proteome</keyword>
<name>A0AAJ1R8B1_9LACO</name>
<protein>
    <submittedName>
        <fullName evidence="1">DUF1934 domain-containing protein</fullName>
    </submittedName>
</protein>
<dbReference type="Pfam" id="PF09148">
    <property type="entry name" value="DUF1934"/>
    <property type="match status" value="1"/>
</dbReference>
<proteinExistence type="predicted"/>
<dbReference type="EMBL" id="CP029684">
    <property type="protein sequence ID" value="QAS69600.1"/>
    <property type="molecule type" value="Genomic_DNA"/>
</dbReference>
<dbReference type="Proteomes" id="UP001167919">
    <property type="component" value="Unassembled WGS sequence"/>
</dbReference>
<evidence type="ECO:0000313" key="2">
    <source>
        <dbReference type="EMBL" id="QAS69600.1"/>
    </source>
</evidence>
<dbReference type="Gene3D" id="2.40.128.20">
    <property type="match status" value="1"/>
</dbReference>
<evidence type="ECO:0000313" key="3">
    <source>
        <dbReference type="Proteomes" id="UP000286907"/>
    </source>
</evidence>
<evidence type="ECO:0000313" key="1">
    <source>
        <dbReference type="EMBL" id="MDN6899984.1"/>
    </source>
</evidence>
<reference evidence="1" key="2">
    <citation type="submission" date="2019-01" db="EMBL/GenBank/DDBJ databases">
        <title>Oenococcus sicerae UCMA17102.</title>
        <authorList>
            <person name="Cousin F.J."/>
            <person name="Le Guellec R."/>
            <person name="Cretenet M."/>
        </authorList>
    </citation>
    <scope>NUCLEOTIDE SEQUENCE</scope>
    <source>
        <strain evidence="1">UCMA17102</strain>
    </source>
</reference>
<gene>
    <name evidence="2" type="ORF">DLJ48_03205</name>
    <name evidence="1" type="ORF">EVC35_03040</name>
</gene>
<dbReference type="Proteomes" id="UP000286907">
    <property type="component" value="Chromosome"/>
</dbReference>
<reference evidence="2 3" key="1">
    <citation type="journal article" date="2019" name="Syst. Appl. Microbiol.">
        <title>Oenococcus sicerae sp. nov., isolated from French cider.</title>
        <authorList>
            <person name="Cousin F.J."/>
            <person name="Le Guellec R."/>
            <person name="Chagnot C."/>
            <person name="Goux D."/>
            <person name="Dalmasso M."/>
            <person name="Laplace J.M."/>
            <person name="Cretenet M."/>
        </authorList>
    </citation>
    <scope>NUCLEOTIDE SEQUENCE [LARGE SCALE GENOMIC DNA]</scope>
    <source>
        <strain evidence="2 3">UCMA 15228</strain>
    </source>
</reference>
<organism evidence="1 4">
    <name type="scientific">Oenococcus sicerae</name>
    <dbReference type="NCBI Taxonomy" id="2203724"/>
    <lineage>
        <taxon>Bacteria</taxon>
        <taxon>Bacillati</taxon>
        <taxon>Bacillota</taxon>
        <taxon>Bacilli</taxon>
        <taxon>Lactobacillales</taxon>
        <taxon>Lactobacillaceae</taxon>
        <taxon>Oenococcus</taxon>
    </lineage>
</organism>
<evidence type="ECO:0000313" key="4">
    <source>
        <dbReference type="Proteomes" id="UP001167919"/>
    </source>
</evidence>
<sequence>MTEEFEAEIDISINSKIEQAGEKQRIDQKAQGKFILNADTSVTILYEIEGQLVRLEIAPEKTRAVYFGHGGKTALVYDIQMDRVASTYATDQGTIDMFVKTKIFDFDQVDATGSLHIKYELFADEDSLGKFDLTLQFSPVVSTID</sequence>